<protein>
    <submittedName>
        <fullName evidence="2">Uncharacterized protein</fullName>
    </submittedName>
</protein>
<dbReference type="AlphaFoldDB" id="A0A1S0U1I5"/>
<feature type="compositionally biased region" description="Low complexity" evidence="1">
    <location>
        <begin position="1"/>
        <end position="14"/>
    </location>
</feature>
<dbReference type="InParanoid" id="A0A1S0U1I5"/>
<dbReference type="KEGG" id="loa:LOAG_04749"/>
<proteinExistence type="predicted"/>
<dbReference type="GeneID" id="9942151"/>
<evidence type="ECO:0000256" key="1">
    <source>
        <dbReference type="SAM" id="MobiDB-lite"/>
    </source>
</evidence>
<feature type="compositionally biased region" description="Basic and acidic residues" evidence="1">
    <location>
        <begin position="33"/>
        <end position="65"/>
    </location>
</feature>
<gene>
    <name evidence="2" type="ORF">LOAG_04749</name>
</gene>
<organism evidence="2">
    <name type="scientific">Loa loa</name>
    <name type="common">Eye worm</name>
    <name type="synonym">Filaria loa</name>
    <dbReference type="NCBI Taxonomy" id="7209"/>
    <lineage>
        <taxon>Eukaryota</taxon>
        <taxon>Metazoa</taxon>
        <taxon>Ecdysozoa</taxon>
        <taxon>Nematoda</taxon>
        <taxon>Chromadorea</taxon>
        <taxon>Rhabditida</taxon>
        <taxon>Spirurina</taxon>
        <taxon>Spiruromorpha</taxon>
        <taxon>Filarioidea</taxon>
        <taxon>Onchocercidae</taxon>
        <taxon>Loa</taxon>
    </lineage>
</organism>
<accession>A0A1S0U1I5</accession>
<dbReference type="CTD" id="9942151"/>
<sequence>MLVCVNDSNINGADDGNDDNISDSSNNNNHNSHRNDVDDVDDDNNKKVHELEDTRDERKNHRNDEESTGNGTIIEIRNSIHRNSIQTKLLIYHQLTLHRSLFAPLF</sequence>
<name>A0A1S0U1I5_LOALO</name>
<feature type="region of interest" description="Disordered" evidence="1">
    <location>
        <begin position="1"/>
        <end position="72"/>
    </location>
</feature>
<dbReference type="EMBL" id="JH712282">
    <property type="protein sequence ID" value="EFO23739.1"/>
    <property type="molecule type" value="Genomic_DNA"/>
</dbReference>
<dbReference type="RefSeq" id="XP_003140334.1">
    <property type="nucleotide sequence ID" value="XM_003140286.1"/>
</dbReference>
<evidence type="ECO:0000313" key="2">
    <source>
        <dbReference type="EMBL" id="EFO23739.1"/>
    </source>
</evidence>
<reference evidence="2" key="1">
    <citation type="submission" date="2012-04" db="EMBL/GenBank/DDBJ databases">
        <title>The Genome Sequence of Loa loa.</title>
        <authorList>
            <consortium name="The Broad Institute Genome Sequencing Platform"/>
            <consortium name="Broad Institute Genome Sequencing Center for Infectious Disease"/>
            <person name="Nutman T.B."/>
            <person name="Fink D.L."/>
            <person name="Russ C."/>
            <person name="Young S."/>
            <person name="Zeng Q."/>
            <person name="Gargeya S."/>
            <person name="Alvarado L."/>
            <person name="Berlin A."/>
            <person name="Chapman S.B."/>
            <person name="Chen Z."/>
            <person name="Freedman E."/>
            <person name="Gellesch M."/>
            <person name="Goldberg J."/>
            <person name="Griggs A."/>
            <person name="Gujja S."/>
            <person name="Heilman E.R."/>
            <person name="Heiman D."/>
            <person name="Howarth C."/>
            <person name="Mehta T."/>
            <person name="Neiman D."/>
            <person name="Pearson M."/>
            <person name="Roberts A."/>
            <person name="Saif S."/>
            <person name="Shea T."/>
            <person name="Shenoy N."/>
            <person name="Sisk P."/>
            <person name="Stolte C."/>
            <person name="Sykes S."/>
            <person name="White J."/>
            <person name="Yandava C."/>
            <person name="Haas B."/>
            <person name="Henn M.R."/>
            <person name="Nusbaum C."/>
            <person name="Birren B."/>
        </authorList>
    </citation>
    <scope>NUCLEOTIDE SEQUENCE [LARGE SCALE GENOMIC DNA]</scope>
</reference>